<dbReference type="InterPro" id="IPR009296">
    <property type="entry name" value="DUF951"/>
</dbReference>
<reference evidence="1" key="1">
    <citation type="submission" date="2020-08" db="EMBL/GenBank/DDBJ databases">
        <title>Genome public.</title>
        <authorList>
            <person name="Liu C."/>
            <person name="Sun Q."/>
        </authorList>
    </citation>
    <scope>NUCLEOTIDE SEQUENCE</scope>
    <source>
        <strain evidence="1">BX5</strain>
    </source>
</reference>
<accession>A0A8J6IY09</accession>
<evidence type="ECO:0000313" key="2">
    <source>
        <dbReference type="Proteomes" id="UP000602260"/>
    </source>
</evidence>
<gene>
    <name evidence="1" type="ORF">H8S55_07410</name>
</gene>
<dbReference type="EMBL" id="JACOPN010000004">
    <property type="protein sequence ID" value="MBC5717145.1"/>
    <property type="molecule type" value="Genomic_DNA"/>
</dbReference>
<dbReference type="AlphaFoldDB" id="A0A8J6IY09"/>
<sequence>MDIHVNDVLKMKKAHPCGSQEWLVLRVGMDFKMRCQGCGHEVMLPRSKAEKNIRKVFREGAPVQV</sequence>
<dbReference type="PIRSF" id="PIRSF037263">
    <property type="entry name" value="DUF951_bac"/>
    <property type="match status" value="1"/>
</dbReference>
<protein>
    <submittedName>
        <fullName evidence="1">DUF951 domain-containing protein</fullName>
    </submittedName>
</protein>
<organism evidence="1 2">
    <name type="scientific">Flintibacter faecis</name>
    <dbReference type="NCBI Taxonomy" id="2763047"/>
    <lineage>
        <taxon>Bacteria</taxon>
        <taxon>Bacillati</taxon>
        <taxon>Bacillota</taxon>
        <taxon>Clostridia</taxon>
        <taxon>Eubacteriales</taxon>
        <taxon>Flintibacter</taxon>
    </lineage>
</organism>
<dbReference type="PANTHER" id="PTHR38455">
    <property type="entry name" value="HYPOTHETICAL CYTOSOLIC PROTEIN"/>
    <property type="match status" value="1"/>
</dbReference>
<dbReference type="RefSeq" id="WP_147562304.1">
    <property type="nucleotide sequence ID" value="NZ_JACOPN010000004.1"/>
</dbReference>
<dbReference type="Pfam" id="PF06107">
    <property type="entry name" value="DUF951"/>
    <property type="match status" value="1"/>
</dbReference>
<keyword evidence="2" id="KW-1185">Reference proteome</keyword>
<name>A0A8J6IY09_9FIRM</name>
<evidence type="ECO:0000313" key="1">
    <source>
        <dbReference type="EMBL" id="MBC5717145.1"/>
    </source>
</evidence>
<dbReference type="PANTHER" id="PTHR38455:SF1">
    <property type="entry name" value="DUF951 DOMAIN-CONTAINING PROTEIN"/>
    <property type="match status" value="1"/>
</dbReference>
<comment type="caution">
    <text evidence="1">The sequence shown here is derived from an EMBL/GenBank/DDBJ whole genome shotgun (WGS) entry which is preliminary data.</text>
</comment>
<proteinExistence type="predicted"/>
<dbReference type="Proteomes" id="UP000602260">
    <property type="component" value="Unassembled WGS sequence"/>
</dbReference>